<evidence type="ECO:0000256" key="1">
    <source>
        <dbReference type="ARBA" id="ARBA00004245"/>
    </source>
</evidence>
<dbReference type="InterPro" id="IPR027417">
    <property type="entry name" value="P-loop_NTPase"/>
</dbReference>
<dbReference type="EMBL" id="SDOX01000005">
    <property type="protein sequence ID" value="TFJ87798.1"/>
    <property type="molecule type" value="Genomic_DNA"/>
</dbReference>
<proteinExistence type="inferred from homology"/>
<evidence type="ECO:0000256" key="6">
    <source>
        <dbReference type="ARBA" id="ARBA00023175"/>
    </source>
</evidence>
<dbReference type="InterPro" id="IPR001752">
    <property type="entry name" value="Kinesin_motor_dom"/>
</dbReference>
<keyword evidence="6 9" id="KW-0505">Motor protein</keyword>
<sequence>MEASSDCGQSGTNIQVAVRCRPINADEEKRGFVPIVSTDTERRQVKINYGQGLKKITKNFHYDRVFGRFATQEDVFKHTVAPMVDEVLAGFSCTAFAYGQTGTGKTHTMEGVLDSPKGYGIIPRAILSIFEKLNTCAADFTVRVSYLEIYQENLEDLLEASPHGLGAGSKALTGGTHGAVAGGGKSKGLRLMEDVRKGVQVLGLEDVNCRDAASTVALLQRGVTNRQTAATLCNKNSSRSHSVFTLKVVIKETNGSGEEEVRAGQLNLVDLAGSECIGRSGAKNERAREAGNINQSLLTLGRCITALTEGHPHIPYRDSKLTRLLQESLGGRAKTCIIATLSPVASNVDETLSTLEYALKAKSIKNKPELNARSSSRTLIKEYNSEIESLKSMLMATREKNGVYLAPAEYDQLQAQLQAQAERIKESEQALRQREEELEEAVGARTELRQQVESVTEALQQSEVAREASCEEARRLSKEVEKTKAELAGTRAVVAEQVQTEEALRGQGRLLLQSLGLARADVEGLLAKIERTGEILRKRCDGAADLGASCTAYFNHMRDGIKETGERGSSAASAMEQAVKDLVEKEVQVMGDTLKSLCGEVDSLVTVGGEASGRVGRDMCARLSKEIVDVLVRECQDQTQTMLECATRYGQVAEDRAREVSSAFEETTKAVTETLGSTLRQVEEGCARIQRVTAAHAKSADQVESHLKQYAASRQTEIEDDAKNLGDFMNAQEEVLKEGAEALLQNMQAELTNFLAGCSQSRKVYTDKMAMMAEKRKAGALEFATMTTVSLNEMKTDLARGVEGVLSSTLDPSQSLLRACVNNLDKSFTPHHAQALAAVDAESKQLVARLETTTAEGDRKMQERLASGVAVIKSIEAETSRIEALLQSKGVGVSAAMAAAEREAAVRLKDQSGAFTEVVRSALSDPLESQLNSLLSHVSQAEGAVSTYTTVASTLDGRTDKTPQKRKYREPETLSSTRPHAEIMAGALSSMQEADCNESAREGNEEEEKSVGCTSKPLVTEEDAEMEDVGEDDAVMSISLATTCAGPTKEADGDYQEISTGESSLKENDASPPKKRRLSPDRQSTIEEKARDTLKSANLTAQPTVSAPARSKTSRIPRPVKPLGSNSRMR</sequence>
<keyword evidence="10" id="KW-0175">Coiled coil</keyword>
<feature type="domain" description="Kinesin motor" evidence="12">
    <location>
        <begin position="13"/>
        <end position="364"/>
    </location>
</feature>
<dbReference type="AlphaFoldDB" id="A0A4D9DG63"/>
<evidence type="ECO:0000313" key="13">
    <source>
        <dbReference type="EMBL" id="TFJ87798.1"/>
    </source>
</evidence>
<evidence type="ECO:0000256" key="5">
    <source>
        <dbReference type="ARBA" id="ARBA00022840"/>
    </source>
</evidence>
<evidence type="ECO:0000256" key="4">
    <source>
        <dbReference type="ARBA" id="ARBA00022741"/>
    </source>
</evidence>
<protein>
    <recommendedName>
        <fullName evidence="12">Kinesin motor domain-containing protein</fullName>
    </recommendedName>
</protein>
<evidence type="ECO:0000256" key="8">
    <source>
        <dbReference type="ARBA" id="ARBA00034704"/>
    </source>
</evidence>
<dbReference type="GO" id="GO:0051231">
    <property type="term" value="P:spindle elongation"/>
    <property type="evidence" value="ECO:0007669"/>
    <property type="project" value="TreeGrafter"/>
</dbReference>
<evidence type="ECO:0000256" key="9">
    <source>
        <dbReference type="PROSITE-ProRule" id="PRU00283"/>
    </source>
</evidence>
<keyword evidence="7" id="KW-0206">Cytoskeleton</keyword>
<keyword evidence="5 9" id="KW-0067">ATP-binding</keyword>
<keyword evidence="2" id="KW-0963">Cytoplasm</keyword>
<evidence type="ECO:0000256" key="7">
    <source>
        <dbReference type="ARBA" id="ARBA00023212"/>
    </source>
</evidence>
<keyword evidence="14" id="KW-1185">Reference proteome</keyword>
<dbReference type="Gene3D" id="3.40.850.10">
    <property type="entry name" value="Kinesin motor domain"/>
    <property type="match status" value="1"/>
</dbReference>
<evidence type="ECO:0000256" key="2">
    <source>
        <dbReference type="ARBA" id="ARBA00022490"/>
    </source>
</evidence>
<dbReference type="FunFam" id="3.40.850.10:FF:000019">
    <property type="entry name" value="Kinesin-like protein KIN-5D"/>
    <property type="match status" value="1"/>
</dbReference>
<dbReference type="PRINTS" id="PR00380">
    <property type="entry name" value="KINESINHEAVY"/>
</dbReference>
<dbReference type="GO" id="GO:0005524">
    <property type="term" value="F:ATP binding"/>
    <property type="evidence" value="ECO:0007669"/>
    <property type="project" value="UniProtKB-UniRule"/>
</dbReference>
<evidence type="ECO:0000256" key="11">
    <source>
        <dbReference type="SAM" id="MobiDB-lite"/>
    </source>
</evidence>
<feature type="compositionally biased region" description="Basic and acidic residues" evidence="11">
    <location>
        <begin position="1078"/>
        <end position="1094"/>
    </location>
</feature>
<dbReference type="PANTHER" id="PTHR47970:SF12">
    <property type="entry name" value="KINESIN FAMILY MEMBER 11"/>
    <property type="match status" value="1"/>
</dbReference>
<dbReference type="PANTHER" id="PTHR47970">
    <property type="entry name" value="KINESIN-LIKE PROTEIN KIF11"/>
    <property type="match status" value="1"/>
</dbReference>
<dbReference type="GO" id="GO:0090307">
    <property type="term" value="P:mitotic spindle assembly"/>
    <property type="evidence" value="ECO:0007669"/>
    <property type="project" value="TreeGrafter"/>
</dbReference>
<dbReference type="GO" id="GO:0007018">
    <property type="term" value="P:microtubule-based movement"/>
    <property type="evidence" value="ECO:0007669"/>
    <property type="project" value="InterPro"/>
</dbReference>
<organism evidence="13 14">
    <name type="scientific">Nannochloropsis salina CCMP1776</name>
    <dbReference type="NCBI Taxonomy" id="1027361"/>
    <lineage>
        <taxon>Eukaryota</taxon>
        <taxon>Sar</taxon>
        <taxon>Stramenopiles</taxon>
        <taxon>Ochrophyta</taxon>
        <taxon>Eustigmatophyceae</taxon>
        <taxon>Eustigmatales</taxon>
        <taxon>Monodopsidaceae</taxon>
        <taxon>Microchloropsis</taxon>
        <taxon>Microchloropsis salina</taxon>
    </lineage>
</organism>
<dbReference type="GO" id="GO:0072686">
    <property type="term" value="C:mitotic spindle"/>
    <property type="evidence" value="ECO:0007669"/>
    <property type="project" value="TreeGrafter"/>
</dbReference>
<dbReference type="SUPFAM" id="SSF52540">
    <property type="entry name" value="P-loop containing nucleoside triphosphate hydrolases"/>
    <property type="match status" value="1"/>
</dbReference>
<evidence type="ECO:0000313" key="14">
    <source>
        <dbReference type="Proteomes" id="UP000355283"/>
    </source>
</evidence>
<comment type="caution">
    <text evidence="13">The sequence shown here is derived from an EMBL/GenBank/DDBJ whole genome shotgun (WGS) entry which is preliminary data.</text>
</comment>
<dbReference type="PROSITE" id="PS00411">
    <property type="entry name" value="KINESIN_MOTOR_1"/>
    <property type="match status" value="1"/>
</dbReference>
<comment type="similarity">
    <text evidence="8">Belongs to the TRAFAC class myosin-kinesin ATPase superfamily. Kinesin family. KIN-5/BimC subfamily.</text>
</comment>
<name>A0A4D9DG63_9STRA</name>
<evidence type="ECO:0000256" key="10">
    <source>
        <dbReference type="SAM" id="Coils"/>
    </source>
</evidence>
<feature type="region of interest" description="Disordered" evidence="11">
    <location>
        <begin position="956"/>
        <end position="1130"/>
    </location>
</feature>
<feature type="binding site" evidence="9">
    <location>
        <begin position="99"/>
        <end position="106"/>
    </location>
    <ligand>
        <name>ATP</name>
        <dbReference type="ChEBI" id="CHEBI:30616"/>
    </ligand>
</feature>
<evidence type="ECO:0000259" key="12">
    <source>
        <dbReference type="PROSITE" id="PS50067"/>
    </source>
</evidence>
<dbReference type="InterPro" id="IPR047149">
    <property type="entry name" value="KIF11-like"/>
</dbReference>
<dbReference type="PROSITE" id="PS50067">
    <property type="entry name" value="KINESIN_MOTOR_2"/>
    <property type="match status" value="1"/>
</dbReference>
<dbReference type="Proteomes" id="UP000355283">
    <property type="component" value="Unassembled WGS sequence"/>
</dbReference>
<gene>
    <name evidence="13" type="ORF">NSK_001145</name>
</gene>
<dbReference type="InterPro" id="IPR019821">
    <property type="entry name" value="Kinesin_motor_CS"/>
</dbReference>
<dbReference type="OrthoDB" id="3176171at2759"/>
<dbReference type="GO" id="GO:0005876">
    <property type="term" value="C:spindle microtubule"/>
    <property type="evidence" value="ECO:0007669"/>
    <property type="project" value="TreeGrafter"/>
</dbReference>
<accession>A0A4D9DG63</accession>
<dbReference type="Pfam" id="PF00225">
    <property type="entry name" value="Kinesin"/>
    <property type="match status" value="1"/>
</dbReference>
<feature type="coiled-coil region" evidence="10">
    <location>
        <begin position="380"/>
        <end position="493"/>
    </location>
</feature>
<dbReference type="InterPro" id="IPR036961">
    <property type="entry name" value="Kinesin_motor_dom_sf"/>
</dbReference>
<evidence type="ECO:0000256" key="3">
    <source>
        <dbReference type="ARBA" id="ARBA00022701"/>
    </source>
</evidence>
<reference evidence="13 14" key="1">
    <citation type="submission" date="2019-01" db="EMBL/GenBank/DDBJ databases">
        <title>Nuclear Genome Assembly of the Microalgal Biofuel strain Nannochloropsis salina CCMP1776.</title>
        <authorList>
            <person name="Hovde B."/>
        </authorList>
    </citation>
    <scope>NUCLEOTIDE SEQUENCE [LARGE SCALE GENOMIC DNA]</scope>
    <source>
        <strain evidence="13 14">CCMP1776</strain>
    </source>
</reference>
<feature type="compositionally biased region" description="Acidic residues" evidence="11">
    <location>
        <begin position="1020"/>
        <end position="1034"/>
    </location>
</feature>
<comment type="subcellular location">
    <subcellularLocation>
        <location evidence="1">Cytoplasm</location>
        <location evidence="1">Cytoskeleton</location>
    </subcellularLocation>
</comment>
<dbReference type="GO" id="GO:0008017">
    <property type="term" value="F:microtubule binding"/>
    <property type="evidence" value="ECO:0007669"/>
    <property type="project" value="InterPro"/>
</dbReference>
<dbReference type="SMART" id="SM00129">
    <property type="entry name" value="KISc"/>
    <property type="match status" value="1"/>
</dbReference>
<feature type="compositionally biased region" description="Polar residues" evidence="11">
    <location>
        <begin position="1095"/>
        <end position="1105"/>
    </location>
</feature>
<dbReference type="GO" id="GO:0008574">
    <property type="term" value="F:plus-end-directed microtubule motor activity"/>
    <property type="evidence" value="ECO:0007669"/>
    <property type="project" value="TreeGrafter"/>
</dbReference>
<keyword evidence="4 9" id="KW-0547">Nucleotide-binding</keyword>
<keyword evidence="3" id="KW-0493">Microtubule</keyword>